<evidence type="ECO:0000313" key="3">
    <source>
        <dbReference type="Proteomes" id="UP000003022"/>
    </source>
</evidence>
<evidence type="ECO:0000313" key="2">
    <source>
        <dbReference type="EMBL" id="EGG43820.1"/>
    </source>
</evidence>
<gene>
    <name evidence="2" type="ORF">SGM_6161</name>
</gene>
<dbReference type="Proteomes" id="UP000003022">
    <property type="component" value="Unassembled WGS sequence"/>
</dbReference>
<dbReference type="AlphaFoldDB" id="F3NSP7"/>
<reference evidence="2 3" key="1">
    <citation type="journal article" date="2011" name="J. Bacteriol.">
        <title>Draft genome sequence of the marine bacterium Streptomyces griseoaurantiacus M045, which produces novel manumycin-type antibiotics with a pABA core component.</title>
        <authorList>
            <person name="Li F."/>
            <person name="Jiang P."/>
            <person name="Zheng H."/>
            <person name="Wang S."/>
            <person name="Zhao G."/>
            <person name="Qin S."/>
            <person name="Liu Z."/>
        </authorList>
    </citation>
    <scope>NUCLEOTIDE SEQUENCE [LARGE SCALE GENOMIC DNA]</scope>
    <source>
        <strain evidence="2 3">M045</strain>
    </source>
</reference>
<dbReference type="EMBL" id="AEYX01000045">
    <property type="protein sequence ID" value="EGG43820.1"/>
    <property type="molecule type" value="Genomic_DNA"/>
</dbReference>
<proteinExistence type="predicted"/>
<organism evidence="2 3">
    <name type="scientific">Streptomyces griseoaurantiacus M045</name>
    <dbReference type="NCBI Taxonomy" id="996637"/>
    <lineage>
        <taxon>Bacteria</taxon>
        <taxon>Bacillati</taxon>
        <taxon>Actinomycetota</taxon>
        <taxon>Actinomycetes</taxon>
        <taxon>Kitasatosporales</taxon>
        <taxon>Streptomycetaceae</taxon>
        <taxon>Streptomyces</taxon>
        <taxon>Streptomyces aurantiacus group</taxon>
    </lineage>
</organism>
<sequence>MPGPPGGLAARGGANPGEARWGPCSDRSGAAGRPRTHPPPGRPDPSDRP</sequence>
<comment type="caution">
    <text evidence="2">The sequence shown here is derived from an EMBL/GenBank/DDBJ whole genome shotgun (WGS) entry which is preliminary data.</text>
</comment>
<name>F3NSP7_9ACTN</name>
<protein>
    <submittedName>
        <fullName evidence="2">Uncharacterized protein</fullName>
    </submittedName>
</protein>
<evidence type="ECO:0000256" key="1">
    <source>
        <dbReference type="SAM" id="MobiDB-lite"/>
    </source>
</evidence>
<accession>F3NSP7</accession>
<feature type="compositionally biased region" description="Low complexity" evidence="1">
    <location>
        <begin position="7"/>
        <end position="17"/>
    </location>
</feature>
<keyword evidence="3" id="KW-1185">Reference proteome</keyword>
<feature type="region of interest" description="Disordered" evidence="1">
    <location>
        <begin position="1"/>
        <end position="49"/>
    </location>
</feature>